<dbReference type="InterPro" id="IPR053958">
    <property type="entry name" value="HMGCR/SNAP/NPC1-like_SSD"/>
</dbReference>
<feature type="transmembrane region" description="Helical" evidence="2">
    <location>
        <begin position="759"/>
        <end position="784"/>
    </location>
</feature>
<accession>A0A6J8ENV1</accession>
<reference evidence="4 5" key="1">
    <citation type="submission" date="2020-06" db="EMBL/GenBank/DDBJ databases">
        <authorList>
            <person name="Li R."/>
            <person name="Bekaert M."/>
        </authorList>
    </citation>
    <scope>NUCLEOTIDE SEQUENCE [LARGE SCALE GENOMIC DNA]</scope>
    <source>
        <strain evidence="5">wild</strain>
    </source>
</reference>
<dbReference type="AlphaFoldDB" id="A0A6J8ENV1"/>
<dbReference type="PROSITE" id="PS50156">
    <property type="entry name" value="SSD"/>
    <property type="match status" value="1"/>
</dbReference>
<dbReference type="SUPFAM" id="SSF82866">
    <property type="entry name" value="Multidrug efflux transporter AcrB transmembrane domain"/>
    <property type="match status" value="2"/>
</dbReference>
<evidence type="ECO:0000259" key="3">
    <source>
        <dbReference type="PROSITE" id="PS50156"/>
    </source>
</evidence>
<dbReference type="PANTHER" id="PTHR10796">
    <property type="entry name" value="PATCHED-RELATED"/>
    <property type="match status" value="1"/>
</dbReference>
<feature type="transmembrane region" description="Helical" evidence="2">
    <location>
        <begin position="707"/>
        <end position="727"/>
    </location>
</feature>
<feature type="transmembrane region" description="Helical" evidence="2">
    <location>
        <begin position="414"/>
        <end position="442"/>
    </location>
</feature>
<feature type="transmembrane region" description="Helical" evidence="2">
    <location>
        <begin position="347"/>
        <end position="367"/>
    </location>
</feature>
<feature type="transmembrane region" description="Helical" evidence="2">
    <location>
        <begin position="388"/>
        <end position="408"/>
    </location>
</feature>
<dbReference type="Pfam" id="PF12349">
    <property type="entry name" value="Sterol-sensing"/>
    <property type="match status" value="1"/>
</dbReference>
<feature type="transmembrane region" description="Helical" evidence="2">
    <location>
        <begin position="505"/>
        <end position="528"/>
    </location>
</feature>
<dbReference type="Gene3D" id="1.20.1640.10">
    <property type="entry name" value="Multidrug efflux transporter AcrB transmembrane domain"/>
    <property type="match status" value="2"/>
</dbReference>
<feature type="transmembrane region" description="Helical" evidence="2">
    <location>
        <begin position="834"/>
        <end position="861"/>
    </location>
</feature>
<evidence type="ECO:0000256" key="2">
    <source>
        <dbReference type="SAM" id="Phobius"/>
    </source>
</evidence>
<feature type="transmembrane region" description="Helical" evidence="2">
    <location>
        <begin position="283"/>
        <end position="302"/>
    </location>
</feature>
<organism evidence="4 5">
    <name type="scientific">Mytilus coruscus</name>
    <name type="common">Sea mussel</name>
    <dbReference type="NCBI Taxonomy" id="42192"/>
    <lineage>
        <taxon>Eukaryota</taxon>
        <taxon>Metazoa</taxon>
        <taxon>Spiralia</taxon>
        <taxon>Lophotrochozoa</taxon>
        <taxon>Mollusca</taxon>
        <taxon>Bivalvia</taxon>
        <taxon>Autobranchia</taxon>
        <taxon>Pteriomorphia</taxon>
        <taxon>Mytilida</taxon>
        <taxon>Mytiloidea</taxon>
        <taxon>Mytilidae</taxon>
        <taxon>Mytilinae</taxon>
        <taxon>Mytilus</taxon>
    </lineage>
</organism>
<dbReference type="InterPro" id="IPR000731">
    <property type="entry name" value="SSD"/>
</dbReference>
<dbReference type="OrthoDB" id="6510177at2759"/>
<feature type="transmembrane region" description="Helical" evidence="2">
    <location>
        <begin position="805"/>
        <end position="822"/>
    </location>
</feature>
<feature type="transmembrane region" description="Helical" evidence="2">
    <location>
        <begin position="314"/>
        <end position="341"/>
    </location>
</feature>
<keyword evidence="2" id="KW-0812">Transmembrane</keyword>
<sequence>MKVTVDPLFYAVKSSAVTRKKETMNCCYLRAGRRIGNLYSIYGKAISRNPITTIILSVFLNALLGINIKWMQVLDDYDTSYLPRNSQANMDAQKVKSFLTNSDFDDVFYHQLNGDEIYGSVVFSVDDNIIKKSYKNEISTFHKTAMNIKVKLSDMEIHTIEDFCVKNNGKCFILGSWYLEDYFLDHFEANNITYPYFKDQKGDIHMSNQQFGKVTVRNGVLKSARSLRMTYYLKQDTAINKALSVQWSKQFVHELLQFKNNTVKFIVSNSETMATDIGRNTMWNPPFFVVVFLAIAMFSFLATVSGNCLTQRGLLGIAGVLSTVISIFGAFGFCAVIGVEYVNMCSIMPFIILGVGLYNLFVLLSGLNRASVKGTVEERIGSAMRNTGVSITISSLTDITALLIGALMTDLTVIRSFCFFTGSAVFLCFLNQMTFVLACAVLHERRVAGSMHCITCQTVYTADQMKTAHYRNKLTIICCSGHEPENSDDLQSYVEMLPARTLPKCLLNIPVKVIILFLYLGYIAFSIWSTTNLGVGSQSTDVLRQDSVSYQFNNIEKENFGMTTIVSFNIQGHLDYSRSDVHLNVDDMLQSAKTNILFDKKFEVNWLKEFNDSYSNENITEIEFIEKLHVFIENNPMFKNDIVFDSNKTHVLFSRFYVMTIDIKSSSDQQLLLEESRIIARNSSLHVLPFSTQFVYFEQNESVRSKAILQIGFTFVACTLVSFILILDPILIVVLVFTVASIIVGVFSLMSVWNINLNLFTIVYVIICTGFSFNFVAYFCNSFIHSQRFDRQGKVNDAIIQTSGTIINSAMSTVISIVILLFSRSEIFTSFFKIVLLVILLSVFHTIFVLPVIFSLIGPIYDNMDMNSNKKTSSRTPLFPSRSAATWSITSGGVNALDNNFKRLKLVSEEKVH</sequence>
<dbReference type="InterPro" id="IPR051697">
    <property type="entry name" value="Patched_domain-protein"/>
</dbReference>
<dbReference type="Proteomes" id="UP000507470">
    <property type="component" value="Unassembled WGS sequence"/>
</dbReference>
<evidence type="ECO:0000256" key="1">
    <source>
        <dbReference type="ARBA" id="ARBA00005585"/>
    </source>
</evidence>
<evidence type="ECO:0000313" key="5">
    <source>
        <dbReference type="Proteomes" id="UP000507470"/>
    </source>
</evidence>
<name>A0A6J8ENV1_MYTCO</name>
<evidence type="ECO:0000313" key="4">
    <source>
        <dbReference type="EMBL" id="CAC5421603.1"/>
    </source>
</evidence>
<keyword evidence="2" id="KW-1133">Transmembrane helix</keyword>
<dbReference type="EMBL" id="CACVKT020009359">
    <property type="protein sequence ID" value="CAC5421603.1"/>
    <property type="molecule type" value="Genomic_DNA"/>
</dbReference>
<keyword evidence="5" id="KW-1185">Reference proteome</keyword>
<feature type="transmembrane region" description="Helical" evidence="2">
    <location>
        <begin position="732"/>
        <end position="753"/>
    </location>
</feature>
<protein>
    <recommendedName>
        <fullName evidence="3">SSD domain-containing protein</fullName>
    </recommendedName>
</protein>
<feature type="domain" description="SSD" evidence="3">
    <location>
        <begin position="284"/>
        <end position="442"/>
    </location>
</feature>
<dbReference type="PANTHER" id="PTHR10796:SF92">
    <property type="entry name" value="PATCHED-RELATED, ISOFORM A"/>
    <property type="match status" value="1"/>
</dbReference>
<dbReference type="GO" id="GO:0016020">
    <property type="term" value="C:membrane"/>
    <property type="evidence" value="ECO:0007669"/>
    <property type="project" value="TreeGrafter"/>
</dbReference>
<keyword evidence="2" id="KW-0472">Membrane</keyword>
<gene>
    <name evidence="4" type="ORF">MCOR_53704</name>
</gene>
<proteinExistence type="inferred from homology"/>
<comment type="similarity">
    <text evidence="1">Belongs to the patched family.</text>
</comment>